<proteinExistence type="predicted"/>
<evidence type="ECO:0000313" key="2">
    <source>
        <dbReference type="Proteomes" id="UP000054560"/>
    </source>
</evidence>
<dbReference type="Proteomes" id="UP000054560">
    <property type="component" value="Unassembled WGS sequence"/>
</dbReference>
<keyword evidence="2" id="KW-1185">Reference proteome</keyword>
<dbReference type="Gene3D" id="1.10.167.10">
    <property type="entry name" value="Regulator of G-protein Signalling 4, domain 2"/>
    <property type="match status" value="1"/>
</dbReference>
<dbReference type="AlphaFoldDB" id="A0A0L0G1L4"/>
<protein>
    <recommendedName>
        <fullName evidence="3">RGS domain-containing protein</fullName>
    </recommendedName>
</protein>
<dbReference type="InterPro" id="IPR044926">
    <property type="entry name" value="RGS_subdomain_2"/>
</dbReference>
<name>A0A0L0G1L4_9EUKA</name>
<reference evidence="1 2" key="1">
    <citation type="submission" date="2011-02" db="EMBL/GenBank/DDBJ databases">
        <title>The Genome Sequence of Sphaeroforma arctica JP610.</title>
        <authorList>
            <consortium name="The Broad Institute Genome Sequencing Platform"/>
            <person name="Russ C."/>
            <person name="Cuomo C."/>
            <person name="Young S.K."/>
            <person name="Zeng Q."/>
            <person name="Gargeya S."/>
            <person name="Alvarado L."/>
            <person name="Berlin A."/>
            <person name="Chapman S.B."/>
            <person name="Chen Z."/>
            <person name="Freedman E."/>
            <person name="Gellesch M."/>
            <person name="Goldberg J."/>
            <person name="Griggs A."/>
            <person name="Gujja S."/>
            <person name="Heilman E."/>
            <person name="Heiman D."/>
            <person name="Howarth C."/>
            <person name="Mehta T."/>
            <person name="Neiman D."/>
            <person name="Pearson M."/>
            <person name="Roberts A."/>
            <person name="Saif S."/>
            <person name="Shea T."/>
            <person name="Shenoy N."/>
            <person name="Sisk P."/>
            <person name="Stolte C."/>
            <person name="Sykes S."/>
            <person name="White J."/>
            <person name="Yandava C."/>
            <person name="Burger G."/>
            <person name="Gray M.W."/>
            <person name="Holland P.W.H."/>
            <person name="King N."/>
            <person name="Lang F.B.F."/>
            <person name="Roger A.J."/>
            <person name="Ruiz-Trillo I."/>
            <person name="Haas B."/>
            <person name="Nusbaum C."/>
            <person name="Birren B."/>
        </authorList>
    </citation>
    <scope>NUCLEOTIDE SEQUENCE [LARGE SCALE GENOMIC DNA]</scope>
    <source>
        <strain evidence="1 2">JP610</strain>
    </source>
</reference>
<accession>A0A0L0G1L4</accession>
<dbReference type="GeneID" id="25905504"/>
<dbReference type="InterPro" id="IPR036305">
    <property type="entry name" value="RGS_sf"/>
</dbReference>
<evidence type="ECO:0000313" key="1">
    <source>
        <dbReference type="EMBL" id="KNC82729.1"/>
    </source>
</evidence>
<dbReference type="SUPFAM" id="SSF48097">
    <property type="entry name" value="Regulator of G-protein signaling, RGS"/>
    <property type="match status" value="1"/>
</dbReference>
<gene>
    <name evidence="1" type="ORF">SARC_05000</name>
</gene>
<dbReference type="EMBL" id="KQ241898">
    <property type="protein sequence ID" value="KNC82729.1"/>
    <property type="molecule type" value="Genomic_DNA"/>
</dbReference>
<sequence length="244" mass="28167">MDLIRNIMSEPHLCREKKSRYFNGSPKRHSDRMNTSASTLNEKKSGYDDFLDMQHLPPRTAVQPHTLSSVERSNSTGSFINRILHPTSKCSSPYTTIKQLTFPLSSASQYSTCEDEDRFPHMLHCRSKECTAKRAKFLAWAKKHFCDECLLFSIQYKKWKVKATNAERDSDQILSEGVLLLFTYIVDTSVNQVNIPDEYKRDASRAGKVGDIDKFRQSMDVIANFIDSFIELGIHREFRRSCHV</sequence>
<dbReference type="RefSeq" id="XP_014156631.1">
    <property type="nucleotide sequence ID" value="XM_014301156.1"/>
</dbReference>
<evidence type="ECO:0008006" key="3">
    <source>
        <dbReference type="Google" id="ProtNLM"/>
    </source>
</evidence>
<organism evidence="1 2">
    <name type="scientific">Sphaeroforma arctica JP610</name>
    <dbReference type="NCBI Taxonomy" id="667725"/>
    <lineage>
        <taxon>Eukaryota</taxon>
        <taxon>Ichthyosporea</taxon>
        <taxon>Ichthyophonida</taxon>
        <taxon>Sphaeroforma</taxon>
    </lineage>
</organism>